<comment type="subcellular location">
    <subcellularLocation>
        <location evidence="10">Cell inner membrane</location>
    </subcellularLocation>
    <subcellularLocation>
        <location evidence="2">Cell membrane</location>
        <topology evidence="2">Single-pass membrane protein</topology>
    </subcellularLocation>
</comment>
<evidence type="ECO:0000256" key="10">
    <source>
        <dbReference type="RuleBase" id="RU364125"/>
    </source>
</evidence>
<keyword evidence="11" id="KW-0969">Cilium</keyword>
<dbReference type="GO" id="GO:0071978">
    <property type="term" value="P:bacterial-type flagellum-dependent swarming motility"/>
    <property type="evidence" value="ECO:0007669"/>
    <property type="project" value="TreeGrafter"/>
</dbReference>
<sequence length="165" mass="17414">MTTDADVDQDAPRKASKLPLLLGLVLALLGGGGGFFAVQSGMLGGGASSEVEEVEVASGAEDARDVDVSFVPIDPLVISLPGEGGRNFLRFSAQLEVPPAYAAEVEAIKPRIVDVLNGYLRAVEIASLEDPDALVRLRAQMLRRIQVVTGPGRVTDLLIMEFVLS</sequence>
<keyword evidence="9 10" id="KW-0472">Membrane</keyword>
<evidence type="ECO:0000256" key="9">
    <source>
        <dbReference type="ARBA" id="ARBA00023136"/>
    </source>
</evidence>
<evidence type="ECO:0000313" key="11">
    <source>
        <dbReference type="EMBL" id="SIT89111.1"/>
    </source>
</evidence>
<dbReference type="Pfam" id="PF03748">
    <property type="entry name" value="FliL"/>
    <property type="match status" value="1"/>
</dbReference>
<protein>
    <recommendedName>
        <fullName evidence="10">Flagellar protein FliL</fullName>
    </recommendedName>
</protein>
<dbReference type="PANTHER" id="PTHR35091">
    <property type="entry name" value="FLAGELLAR PROTEIN FLIL"/>
    <property type="match status" value="1"/>
</dbReference>
<evidence type="ECO:0000256" key="6">
    <source>
        <dbReference type="ARBA" id="ARBA00022692"/>
    </source>
</evidence>
<evidence type="ECO:0000256" key="7">
    <source>
        <dbReference type="ARBA" id="ARBA00022779"/>
    </source>
</evidence>
<comment type="similarity">
    <text evidence="3 10">Belongs to the FliL family.</text>
</comment>
<keyword evidence="12" id="KW-1185">Reference proteome</keyword>
<evidence type="ECO:0000256" key="4">
    <source>
        <dbReference type="ARBA" id="ARBA00022475"/>
    </source>
</evidence>
<dbReference type="OrthoDB" id="7619358at2"/>
<evidence type="ECO:0000256" key="1">
    <source>
        <dbReference type="ARBA" id="ARBA00002254"/>
    </source>
</evidence>
<keyword evidence="5 10" id="KW-0145">Chemotaxis</keyword>
<keyword evidence="8 10" id="KW-1133">Transmembrane helix</keyword>
<evidence type="ECO:0000313" key="12">
    <source>
        <dbReference type="Proteomes" id="UP000186997"/>
    </source>
</evidence>
<dbReference type="AlphaFoldDB" id="A0A1R3XCS1"/>
<dbReference type="InterPro" id="IPR005503">
    <property type="entry name" value="FliL"/>
</dbReference>
<name>A0A1R3XCS1_9RHOB</name>
<keyword evidence="6 10" id="KW-0812">Transmembrane</keyword>
<dbReference type="PANTHER" id="PTHR35091:SF2">
    <property type="entry name" value="FLAGELLAR PROTEIN FLIL"/>
    <property type="match status" value="1"/>
</dbReference>
<organism evidence="11 12">
    <name type="scientific">Yoonia rosea</name>
    <dbReference type="NCBI Taxonomy" id="287098"/>
    <lineage>
        <taxon>Bacteria</taxon>
        <taxon>Pseudomonadati</taxon>
        <taxon>Pseudomonadota</taxon>
        <taxon>Alphaproteobacteria</taxon>
        <taxon>Rhodobacterales</taxon>
        <taxon>Paracoccaceae</taxon>
        <taxon>Yoonia</taxon>
    </lineage>
</organism>
<proteinExistence type="inferred from homology"/>
<dbReference type="GO" id="GO:0009425">
    <property type="term" value="C:bacterial-type flagellum basal body"/>
    <property type="evidence" value="ECO:0007669"/>
    <property type="project" value="InterPro"/>
</dbReference>
<accession>A0A1R3XCS1</accession>
<dbReference type="RefSeq" id="WP_076660578.1">
    <property type="nucleotide sequence ID" value="NZ_FTPR01000002.1"/>
</dbReference>
<evidence type="ECO:0000256" key="2">
    <source>
        <dbReference type="ARBA" id="ARBA00004162"/>
    </source>
</evidence>
<evidence type="ECO:0000256" key="3">
    <source>
        <dbReference type="ARBA" id="ARBA00008281"/>
    </source>
</evidence>
<reference evidence="12" key="1">
    <citation type="submission" date="2017-01" db="EMBL/GenBank/DDBJ databases">
        <authorList>
            <person name="Varghese N."/>
            <person name="Submissions S."/>
        </authorList>
    </citation>
    <scope>NUCLEOTIDE SEQUENCE [LARGE SCALE GENOMIC DNA]</scope>
    <source>
        <strain evidence="12">DSM 29591</strain>
    </source>
</reference>
<keyword evidence="11" id="KW-0966">Cell projection</keyword>
<evidence type="ECO:0000256" key="8">
    <source>
        <dbReference type="ARBA" id="ARBA00022989"/>
    </source>
</evidence>
<dbReference type="GO" id="GO:0005886">
    <property type="term" value="C:plasma membrane"/>
    <property type="evidence" value="ECO:0007669"/>
    <property type="project" value="UniProtKB-SubCell"/>
</dbReference>
<gene>
    <name evidence="11" type="ORF">SAMN05421665_2873</name>
</gene>
<keyword evidence="10" id="KW-0997">Cell inner membrane</keyword>
<keyword evidence="11" id="KW-0282">Flagellum</keyword>
<keyword evidence="4" id="KW-1003">Cell membrane</keyword>
<keyword evidence="7 10" id="KW-0283">Flagellar rotation</keyword>
<dbReference type="STRING" id="287098.SAMN05421665_2873"/>
<evidence type="ECO:0000256" key="5">
    <source>
        <dbReference type="ARBA" id="ARBA00022500"/>
    </source>
</evidence>
<dbReference type="EMBL" id="FTPR01000002">
    <property type="protein sequence ID" value="SIT89111.1"/>
    <property type="molecule type" value="Genomic_DNA"/>
</dbReference>
<dbReference type="GO" id="GO:0006935">
    <property type="term" value="P:chemotaxis"/>
    <property type="evidence" value="ECO:0007669"/>
    <property type="project" value="UniProtKB-KW"/>
</dbReference>
<comment type="function">
    <text evidence="1 10">Controls the rotational direction of flagella during chemotaxis.</text>
</comment>
<dbReference type="Proteomes" id="UP000186997">
    <property type="component" value="Unassembled WGS sequence"/>
</dbReference>
<feature type="transmembrane region" description="Helical" evidence="10">
    <location>
        <begin position="20"/>
        <end position="38"/>
    </location>
</feature>